<reference evidence="11" key="1">
    <citation type="submission" date="2022-10" db="EMBL/GenBank/DDBJ databases">
        <title>The complete genomes of actinobacterial strains from the NBC collection.</title>
        <authorList>
            <person name="Joergensen T.S."/>
            <person name="Alvarez Arevalo M."/>
            <person name="Sterndorff E.B."/>
            <person name="Faurdal D."/>
            <person name="Vuksanovic O."/>
            <person name="Mourched A.-S."/>
            <person name="Charusanti P."/>
            <person name="Shaw S."/>
            <person name="Blin K."/>
            <person name="Weber T."/>
        </authorList>
    </citation>
    <scope>NUCLEOTIDE SEQUENCE</scope>
    <source>
        <strain evidence="11">NBC_00668</strain>
    </source>
</reference>
<evidence type="ECO:0000256" key="2">
    <source>
        <dbReference type="ARBA" id="ARBA00009347"/>
    </source>
</evidence>
<evidence type="ECO:0000313" key="11">
    <source>
        <dbReference type="EMBL" id="WUT82438.1"/>
    </source>
</evidence>
<evidence type="ECO:0000256" key="3">
    <source>
        <dbReference type="ARBA" id="ARBA00011738"/>
    </source>
</evidence>
<dbReference type="InterPro" id="IPR046373">
    <property type="entry name" value="Acyl-CoA_Oxase/DH_mid-dom_sf"/>
</dbReference>
<evidence type="ECO:0000256" key="1">
    <source>
        <dbReference type="ARBA" id="ARBA00001974"/>
    </source>
</evidence>
<protein>
    <submittedName>
        <fullName evidence="11">Acyl-CoA dehydrogenase family protein</fullName>
    </submittedName>
</protein>
<accession>A0ABZ1XFX8</accession>
<evidence type="ECO:0000313" key="12">
    <source>
        <dbReference type="Proteomes" id="UP001432060"/>
    </source>
</evidence>
<organism evidence="11 12">
    <name type="scientific">Streptomyces melanogenes</name>
    <dbReference type="NCBI Taxonomy" id="67326"/>
    <lineage>
        <taxon>Bacteria</taxon>
        <taxon>Bacillati</taxon>
        <taxon>Actinomycetota</taxon>
        <taxon>Actinomycetes</taxon>
        <taxon>Kitasatosporales</taxon>
        <taxon>Streptomycetaceae</taxon>
        <taxon>Streptomyces</taxon>
    </lineage>
</organism>
<dbReference type="InterPro" id="IPR050741">
    <property type="entry name" value="Acyl-CoA_dehydrogenase"/>
</dbReference>
<keyword evidence="12" id="KW-1185">Reference proteome</keyword>
<dbReference type="PANTHER" id="PTHR48083:SF13">
    <property type="entry name" value="ACYL-COA DEHYDROGENASE FAMILY MEMBER 11"/>
    <property type="match status" value="1"/>
</dbReference>
<dbReference type="Gene3D" id="1.20.140.10">
    <property type="entry name" value="Butyryl-CoA Dehydrogenase, subunit A, domain 3"/>
    <property type="match status" value="1"/>
</dbReference>
<dbReference type="InterPro" id="IPR009075">
    <property type="entry name" value="AcylCo_DH/oxidase_C"/>
</dbReference>
<dbReference type="Pfam" id="PF02771">
    <property type="entry name" value="Acyl-CoA_dh_N"/>
    <property type="match status" value="1"/>
</dbReference>
<dbReference type="Gene3D" id="2.40.110.10">
    <property type="entry name" value="Butyryl-CoA Dehydrogenase, subunit A, domain 2"/>
    <property type="match status" value="1"/>
</dbReference>
<keyword evidence="6 7" id="KW-0560">Oxidoreductase</keyword>
<dbReference type="Gene3D" id="1.10.540.10">
    <property type="entry name" value="Acyl-CoA dehydrogenase/oxidase, N-terminal domain"/>
    <property type="match status" value="1"/>
</dbReference>
<proteinExistence type="inferred from homology"/>
<dbReference type="Pfam" id="PF00441">
    <property type="entry name" value="Acyl-CoA_dh_1"/>
    <property type="match status" value="1"/>
</dbReference>
<dbReference type="SUPFAM" id="SSF56645">
    <property type="entry name" value="Acyl-CoA dehydrogenase NM domain-like"/>
    <property type="match status" value="1"/>
</dbReference>
<feature type="domain" description="Acyl-CoA dehydrogenase/oxidase N-terminal" evidence="10">
    <location>
        <begin position="9"/>
        <end position="130"/>
    </location>
</feature>
<dbReference type="InterPro" id="IPR009100">
    <property type="entry name" value="AcylCoA_DH/oxidase_NM_dom_sf"/>
</dbReference>
<evidence type="ECO:0000259" key="9">
    <source>
        <dbReference type="Pfam" id="PF02770"/>
    </source>
</evidence>
<evidence type="ECO:0000259" key="10">
    <source>
        <dbReference type="Pfam" id="PF02771"/>
    </source>
</evidence>
<keyword evidence="4 7" id="KW-0285">Flavoprotein</keyword>
<dbReference type="Proteomes" id="UP001432060">
    <property type="component" value="Chromosome"/>
</dbReference>
<dbReference type="InterPro" id="IPR013786">
    <property type="entry name" value="AcylCoA_DH/ox_N"/>
</dbReference>
<evidence type="ECO:0000256" key="4">
    <source>
        <dbReference type="ARBA" id="ARBA00022630"/>
    </source>
</evidence>
<sequence>MDFAFDARTQELRAKLLTFMEQYVYPAETTAHEQRLRLTSPWDTPAVVEELKAEARSQGLWNLFLPDAEHGAGLTNLQYAPLAEITGRSPHLAPTALNCAAPDTGNMEVLAQFGSDEQKKRWLEPLLAGEIRSAFAMTEPEVASSDATNIETRIAKEGDEYVITGRKWYISGAMNPDCKIFIVMGKTDPENEDVRRQQSMVLVPRDTPGVEVRRAMQVYGYEDHSHGGHAEVVFHGARVPVENLVGEEGGGFAIAQARLGPGRIHHCMRLIGMAERAIELMCRRAVARTAFGKPIAQQGVVQEWIADARVAVEQLRLLVLKTAWLMDTVGNRGAHTEIQAIKIATPRTVLDIIDRAVQVHGAGGVSQDFPLAELWAAARTLRIADGPDEVHQRSLARRELKKYL</sequence>
<gene>
    <name evidence="11" type="ORF">OG515_09580</name>
</gene>
<dbReference type="InterPro" id="IPR006091">
    <property type="entry name" value="Acyl-CoA_Oxase/DH_mid-dom"/>
</dbReference>
<dbReference type="SUPFAM" id="SSF47203">
    <property type="entry name" value="Acyl-CoA dehydrogenase C-terminal domain-like"/>
    <property type="match status" value="1"/>
</dbReference>
<comment type="similarity">
    <text evidence="2 7">Belongs to the acyl-CoA dehydrogenase family.</text>
</comment>
<dbReference type="RefSeq" id="WP_329397453.1">
    <property type="nucleotide sequence ID" value="NZ_CP109019.1"/>
</dbReference>
<dbReference type="PANTHER" id="PTHR48083">
    <property type="entry name" value="MEDIUM-CHAIN SPECIFIC ACYL-COA DEHYDROGENASE, MITOCHONDRIAL-RELATED"/>
    <property type="match status" value="1"/>
</dbReference>
<comment type="subunit">
    <text evidence="3">Homodimer.</text>
</comment>
<comment type="cofactor">
    <cofactor evidence="1 7">
        <name>FAD</name>
        <dbReference type="ChEBI" id="CHEBI:57692"/>
    </cofactor>
</comment>
<dbReference type="InterPro" id="IPR037069">
    <property type="entry name" value="AcylCoA_DH/ox_N_sf"/>
</dbReference>
<dbReference type="Pfam" id="PF02770">
    <property type="entry name" value="Acyl-CoA_dh_M"/>
    <property type="match status" value="1"/>
</dbReference>
<evidence type="ECO:0000256" key="5">
    <source>
        <dbReference type="ARBA" id="ARBA00022827"/>
    </source>
</evidence>
<keyword evidence="5 7" id="KW-0274">FAD</keyword>
<name>A0ABZ1XFX8_9ACTN</name>
<dbReference type="InterPro" id="IPR036250">
    <property type="entry name" value="AcylCo_DH-like_C"/>
</dbReference>
<evidence type="ECO:0000259" key="8">
    <source>
        <dbReference type="Pfam" id="PF00441"/>
    </source>
</evidence>
<evidence type="ECO:0000256" key="7">
    <source>
        <dbReference type="RuleBase" id="RU362125"/>
    </source>
</evidence>
<evidence type="ECO:0000256" key="6">
    <source>
        <dbReference type="ARBA" id="ARBA00023002"/>
    </source>
</evidence>
<feature type="domain" description="Acyl-CoA oxidase/dehydrogenase middle" evidence="9">
    <location>
        <begin position="134"/>
        <end position="227"/>
    </location>
</feature>
<dbReference type="EMBL" id="CP109019">
    <property type="protein sequence ID" value="WUT82438.1"/>
    <property type="molecule type" value="Genomic_DNA"/>
</dbReference>
<feature type="domain" description="Acyl-CoA dehydrogenase/oxidase C-terminal" evidence="8">
    <location>
        <begin position="249"/>
        <end position="398"/>
    </location>
</feature>